<gene>
    <name evidence="9" type="primary">ung</name>
    <name evidence="13" type="ORF">ENJ65_03845</name>
</gene>
<dbReference type="HAMAP" id="MF_00148">
    <property type="entry name" value="UDG"/>
    <property type="match status" value="1"/>
</dbReference>
<dbReference type="GO" id="GO:0005737">
    <property type="term" value="C:cytoplasm"/>
    <property type="evidence" value="ECO:0007669"/>
    <property type="project" value="UniProtKB-SubCell"/>
</dbReference>
<comment type="subcellular location">
    <subcellularLocation>
        <location evidence="9">Cytoplasm</location>
    </subcellularLocation>
</comment>
<evidence type="ECO:0000256" key="7">
    <source>
        <dbReference type="ARBA" id="ARBA00022801"/>
    </source>
</evidence>
<accession>A0A832J3M4</accession>
<dbReference type="PANTHER" id="PTHR11264">
    <property type="entry name" value="URACIL-DNA GLYCOSYLASE"/>
    <property type="match status" value="1"/>
</dbReference>
<keyword evidence="6 9" id="KW-0227">DNA damage</keyword>
<keyword evidence="13" id="KW-0326">Glycosidase</keyword>
<dbReference type="AlphaFoldDB" id="A0A832J3M4"/>
<protein>
    <recommendedName>
        <fullName evidence="5 9">Uracil-DNA glycosylase</fullName>
        <shortName evidence="9">UDG</shortName>
        <ecNumber evidence="4 9">3.2.2.27</ecNumber>
    </recommendedName>
</protein>
<comment type="caution">
    <text evidence="13">The sequence shown here is derived from an EMBL/GenBank/DDBJ whole genome shotgun (WGS) entry which is preliminary data.</text>
</comment>
<keyword evidence="9" id="KW-0963">Cytoplasm</keyword>
<dbReference type="NCBIfam" id="NF003588">
    <property type="entry name" value="PRK05254.1-1"/>
    <property type="match status" value="1"/>
</dbReference>
<dbReference type="NCBIfam" id="TIGR00628">
    <property type="entry name" value="ung"/>
    <property type="match status" value="1"/>
</dbReference>
<proteinExistence type="inferred from homology"/>
<evidence type="ECO:0000256" key="1">
    <source>
        <dbReference type="ARBA" id="ARBA00001400"/>
    </source>
</evidence>
<comment type="catalytic activity">
    <reaction evidence="1 9 11">
        <text>Hydrolyzes single-stranded DNA or mismatched double-stranded DNA and polynucleotides, releasing free uracil.</text>
        <dbReference type="EC" id="3.2.2.27"/>
    </reaction>
</comment>
<dbReference type="NCBIfam" id="NF003589">
    <property type="entry name" value="PRK05254.1-2"/>
    <property type="match status" value="1"/>
</dbReference>
<evidence type="ECO:0000256" key="10">
    <source>
        <dbReference type="PROSITE-ProRule" id="PRU10072"/>
    </source>
</evidence>
<evidence type="ECO:0000256" key="4">
    <source>
        <dbReference type="ARBA" id="ARBA00012030"/>
    </source>
</evidence>
<sequence>MANKIIDQLDPAWKTHFEHEFSQDYMLKLRQFLKTEIKNGAVVYPPKDQWFNAFLYTPFDDIKVVIVGQDPYHGEGQAHGLSFSVPDGVKIPPSLRNIYKELSRDLGLSIPNSGNLEGWARQGVLLLNASLTVRAASANSHSKQGWLPFTNACIKHINEHKQGVVFLAWGRFAHDVCSVVDTSKHCVIKTSHPSPLGASKTGRDFSAFLGSGCFSSANEYLIKQGKQPVDWSLDRSASLA</sequence>
<dbReference type="CDD" id="cd10027">
    <property type="entry name" value="UDG-F1-like"/>
    <property type="match status" value="1"/>
</dbReference>
<evidence type="ECO:0000259" key="12">
    <source>
        <dbReference type="SMART" id="SM00986"/>
    </source>
</evidence>
<comment type="similarity">
    <text evidence="3 9 11">Belongs to the uracil-DNA glycosylase (UDG) superfamily. UNG family.</text>
</comment>
<evidence type="ECO:0000256" key="8">
    <source>
        <dbReference type="ARBA" id="ARBA00023204"/>
    </source>
</evidence>
<evidence type="ECO:0000256" key="5">
    <source>
        <dbReference type="ARBA" id="ARBA00018429"/>
    </source>
</evidence>
<dbReference type="Proteomes" id="UP000885832">
    <property type="component" value="Unassembled WGS sequence"/>
</dbReference>
<keyword evidence="7 9" id="KW-0378">Hydrolase</keyword>
<reference evidence="13" key="1">
    <citation type="journal article" date="2020" name="mSystems">
        <title>Genome- and Community-Level Interaction Insights into Carbon Utilization and Element Cycling Functions of Hydrothermarchaeota in Hydrothermal Sediment.</title>
        <authorList>
            <person name="Zhou Z."/>
            <person name="Liu Y."/>
            <person name="Xu W."/>
            <person name="Pan J."/>
            <person name="Luo Z.H."/>
            <person name="Li M."/>
        </authorList>
    </citation>
    <scope>NUCLEOTIDE SEQUENCE [LARGE SCALE GENOMIC DNA]</scope>
    <source>
        <strain evidence="13">HyVt-505</strain>
    </source>
</reference>
<dbReference type="InterPro" id="IPR036895">
    <property type="entry name" value="Uracil-DNA_glycosylase-like_sf"/>
</dbReference>
<dbReference type="InterPro" id="IPR018085">
    <property type="entry name" value="Ura-DNA_Glyclase_AS"/>
</dbReference>
<keyword evidence="8 9" id="KW-0234">DNA repair</keyword>
<name>A0A832J3M4_9GAMM</name>
<dbReference type="FunFam" id="3.40.470.10:FF:000001">
    <property type="entry name" value="Uracil-DNA glycosylase"/>
    <property type="match status" value="1"/>
</dbReference>
<dbReference type="Pfam" id="PF03167">
    <property type="entry name" value="UDG"/>
    <property type="match status" value="1"/>
</dbReference>
<dbReference type="NCBIfam" id="NF003592">
    <property type="entry name" value="PRK05254.1-5"/>
    <property type="match status" value="1"/>
</dbReference>
<evidence type="ECO:0000313" key="13">
    <source>
        <dbReference type="EMBL" id="HHJ80747.1"/>
    </source>
</evidence>
<dbReference type="InterPro" id="IPR002043">
    <property type="entry name" value="UDG_fam1"/>
</dbReference>
<dbReference type="Gene3D" id="3.40.470.10">
    <property type="entry name" value="Uracil-DNA glycosylase-like domain"/>
    <property type="match status" value="1"/>
</dbReference>
<dbReference type="GO" id="GO:0097510">
    <property type="term" value="P:base-excision repair, AP site formation via deaminated base removal"/>
    <property type="evidence" value="ECO:0007669"/>
    <property type="project" value="TreeGrafter"/>
</dbReference>
<evidence type="ECO:0000256" key="3">
    <source>
        <dbReference type="ARBA" id="ARBA00008184"/>
    </source>
</evidence>
<evidence type="ECO:0000256" key="11">
    <source>
        <dbReference type="RuleBase" id="RU003780"/>
    </source>
</evidence>
<dbReference type="EMBL" id="DRNF01000245">
    <property type="protein sequence ID" value="HHJ80747.1"/>
    <property type="molecule type" value="Genomic_DNA"/>
</dbReference>
<organism evidence="13">
    <name type="scientific">Candidatus Tenderia electrophaga</name>
    <dbReference type="NCBI Taxonomy" id="1748243"/>
    <lineage>
        <taxon>Bacteria</taxon>
        <taxon>Pseudomonadati</taxon>
        <taxon>Pseudomonadota</taxon>
        <taxon>Gammaproteobacteria</taxon>
        <taxon>Candidatus Tenderiales</taxon>
        <taxon>Candidatus Tenderiaceae</taxon>
        <taxon>Candidatus Tenderia</taxon>
    </lineage>
</organism>
<dbReference type="PROSITE" id="PS00130">
    <property type="entry name" value="U_DNA_GLYCOSYLASE"/>
    <property type="match status" value="1"/>
</dbReference>
<feature type="domain" description="Uracil-DNA glycosylase-like" evidence="12">
    <location>
        <begin position="55"/>
        <end position="221"/>
    </location>
</feature>
<dbReference type="SMART" id="SM00986">
    <property type="entry name" value="UDG"/>
    <property type="match status" value="1"/>
</dbReference>
<evidence type="ECO:0000256" key="6">
    <source>
        <dbReference type="ARBA" id="ARBA00022763"/>
    </source>
</evidence>
<dbReference type="EC" id="3.2.2.27" evidence="4 9"/>
<dbReference type="PANTHER" id="PTHR11264:SF0">
    <property type="entry name" value="URACIL-DNA GLYCOSYLASE"/>
    <property type="match status" value="1"/>
</dbReference>
<evidence type="ECO:0000256" key="9">
    <source>
        <dbReference type="HAMAP-Rule" id="MF_00148"/>
    </source>
</evidence>
<dbReference type="InterPro" id="IPR005122">
    <property type="entry name" value="Uracil-DNA_glycosylase-like"/>
</dbReference>
<dbReference type="SMART" id="SM00987">
    <property type="entry name" value="UreE_C"/>
    <property type="match status" value="1"/>
</dbReference>
<comment type="function">
    <text evidence="2 9 11">Excises uracil residues from the DNA which can arise as a result of misincorporation of dUMP residues by DNA polymerase or due to deamination of cytosine.</text>
</comment>
<feature type="active site" description="Proton acceptor" evidence="9 10">
    <location>
        <position position="70"/>
    </location>
</feature>
<dbReference type="SUPFAM" id="SSF52141">
    <property type="entry name" value="Uracil-DNA glycosylase-like"/>
    <property type="match status" value="1"/>
</dbReference>
<dbReference type="GO" id="GO:0004844">
    <property type="term" value="F:uracil DNA N-glycosylase activity"/>
    <property type="evidence" value="ECO:0007669"/>
    <property type="project" value="UniProtKB-UniRule"/>
</dbReference>
<dbReference type="NCBIfam" id="NF003591">
    <property type="entry name" value="PRK05254.1-4"/>
    <property type="match status" value="1"/>
</dbReference>
<evidence type="ECO:0000256" key="2">
    <source>
        <dbReference type="ARBA" id="ARBA00002631"/>
    </source>
</evidence>